<dbReference type="GO" id="GO:0006310">
    <property type="term" value="P:DNA recombination"/>
    <property type="evidence" value="ECO:0007669"/>
    <property type="project" value="UniProtKB-KW"/>
</dbReference>
<evidence type="ECO:0000313" key="5">
    <source>
        <dbReference type="Proteomes" id="UP000515377"/>
    </source>
</evidence>
<dbReference type="AlphaFoldDB" id="A0A9X7U9Y6"/>
<keyword evidence="1" id="KW-0238">DNA-binding</keyword>
<evidence type="ECO:0000259" key="3">
    <source>
        <dbReference type="PROSITE" id="PS51898"/>
    </source>
</evidence>
<gene>
    <name evidence="4" type="ORF">H3V42_00025</name>
</gene>
<evidence type="ECO:0000313" key="4">
    <source>
        <dbReference type="EMBL" id="QNG46112.1"/>
    </source>
</evidence>
<dbReference type="Gene3D" id="1.10.150.130">
    <property type="match status" value="1"/>
</dbReference>
<name>A0A9X7U9Y6_SPHYA</name>
<dbReference type="InterPro" id="IPR002104">
    <property type="entry name" value="Integrase_catalytic"/>
</dbReference>
<evidence type="ECO:0000256" key="1">
    <source>
        <dbReference type="ARBA" id="ARBA00023125"/>
    </source>
</evidence>
<dbReference type="InterPro" id="IPR010998">
    <property type="entry name" value="Integrase_recombinase_N"/>
</dbReference>
<dbReference type="GO" id="GO:0003677">
    <property type="term" value="F:DNA binding"/>
    <property type="evidence" value="ECO:0007669"/>
    <property type="project" value="UniProtKB-KW"/>
</dbReference>
<dbReference type="Gene3D" id="1.10.443.10">
    <property type="entry name" value="Intergrase catalytic core"/>
    <property type="match status" value="1"/>
</dbReference>
<protein>
    <submittedName>
        <fullName evidence="4">Tyrosine-type recombinase/integrase</fullName>
    </submittedName>
</protein>
<dbReference type="GO" id="GO:0015074">
    <property type="term" value="P:DNA integration"/>
    <property type="evidence" value="ECO:0007669"/>
    <property type="project" value="InterPro"/>
</dbReference>
<dbReference type="SUPFAM" id="SSF56349">
    <property type="entry name" value="DNA breaking-rejoining enzymes"/>
    <property type="match status" value="1"/>
</dbReference>
<proteinExistence type="predicted"/>
<dbReference type="InterPro" id="IPR011010">
    <property type="entry name" value="DNA_brk_join_enz"/>
</dbReference>
<accession>A0A9X7U9Y6</accession>
<keyword evidence="2" id="KW-0233">DNA recombination</keyword>
<dbReference type="EMBL" id="CP060122">
    <property type="protein sequence ID" value="QNG46112.1"/>
    <property type="molecule type" value="Genomic_DNA"/>
</dbReference>
<dbReference type="Proteomes" id="UP000515377">
    <property type="component" value="Chromosome"/>
</dbReference>
<feature type="domain" description="Tyr recombinase" evidence="3">
    <location>
        <begin position="194"/>
        <end position="410"/>
    </location>
</feature>
<dbReference type="InterPro" id="IPR013762">
    <property type="entry name" value="Integrase-like_cat_sf"/>
</dbReference>
<dbReference type="Pfam" id="PF00589">
    <property type="entry name" value="Phage_integrase"/>
    <property type="match status" value="1"/>
</dbReference>
<organism evidence="4 5">
    <name type="scientific">Sphingobium yanoikuyae</name>
    <name type="common">Sphingomonas yanoikuyae</name>
    <dbReference type="NCBI Taxonomy" id="13690"/>
    <lineage>
        <taxon>Bacteria</taxon>
        <taxon>Pseudomonadati</taxon>
        <taxon>Pseudomonadota</taxon>
        <taxon>Alphaproteobacteria</taxon>
        <taxon>Sphingomonadales</taxon>
        <taxon>Sphingomonadaceae</taxon>
        <taxon>Sphingobium</taxon>
    </lineage>
</organism>
<dbReference type="PROSITE" id="PS51898">
    <property type="entry name" value="TYR_RECOMBINASE"/>
    <property type="match status" value="1"/>
</dbReference>
<evidence type="ECO:0000256" key="2">
    <source>
        <dbReference type="ARBA" id="ARBA00023172"/>
    </source>
</evidence>
<reference evidence="4 5" key="1">
    <citation type="submission" date="2020-07" db="EMBL/GenBank/DDBJ databases">
        <title>Whole genome sequence of Sphingobium yanoikuyae A3.</title>
        <authorList>
            <person name="Han S.-S."/>
        </authorList>
    </citation>
    <scope>NUCLEOTIDE SEQUENCE [LARGE SCALE GENOMIC DNA]</scope>
    <source>
        <strain evidence="4 5">A3</strain>
    </source>
</reference>
<sequence length="450" mass="51060">MARKPTPQPNRIQLGPFWLEPRVERGEWVIAWYDEAARTRRRRKTGVAYAGEDQPPVEAQEALADHFTAHAKPAEPVKAEDMAVATLIDTWLVEHVAEKTEAPIRYTTSVKHLLRFFEQERRVGHVQTTVMVSDVNKRLVDRFIRFRKGEGVGGWTINRDLKALRGALNFGWRNELIASVPFVHDVDVRDRAKPRDLVYTPERVAALLEAAASREDRHHLFLYILIALSTCGRSEAILDLDSSQIRDGRIHFLADDRQQTKKRRSTVPIAPTLAPWLEGIKGKVIVSRKPKAQRNWADPAVPEFFVYPCYDLGKSFEKCLIEAGICTEVSDKEGNQRFHPIRHKLGETEARPMLKGLGTPNTLRHTAITEMHRRGVPEAQIDAAAGHIGEGTGKRNYRHLRPDYLGELMEAVEAYWAEIARYTTVHMRSQSGPKIVNFASARATARIKGK</sequence>